<keyword evidence="2" id="KW-1185">Reference proteome</keyword>
<proteinExistence type="predicted"/>
<protein>
    <submittedName>
        <fullName evidence="1">Uncharacterized protein</fullName>
    </submittedName>
</protein>
<gene>
    <name evidence="1" type="ORF">TNCV_4002311</name>
</gene>
<dbReference type="Proteomes" id="UP000887159">
    <property type="component" value="Unassembled WGS sequence"/>
</dbReference>
<dbReference type="EMBL" id="BMAU01021202">
    <property type="protein sequence ID" value="GFX98462.1"/>
    <property type="molecule type" value="Genomic_DNA"/>
</dbReference>
<evidence type="ECO:0000313" key="2">
    <source>
        <dbReference type="Proteomes" id="UP000887159"/>
    </source>
</evidence>
<sequence length="66" mass="7792">MSYDYEMLKISRVPVDFTPERTIVDVNRYSKKRLWLPKANNAFWMKCLPHDNAHPHTTASTLELVD</sequence>
<name>A0A8X6V862_TRICX</name>
<evidence type="ECO:0000313" key="1">
    <source>
        <dbReference type="EMBL" id="GFX98462.1"/>
    </source>
</evidence>
<dbReference type="AlphaFoldDB" id="A0A8X6V862"/>
<reference evidence="1" key="1">
    <citation type="submission" date="2020-08" db="EMBL/GenBank/DDBJ databases">
        <title>Multicomponent nature underlies the extraordinary mechanical properties of spider dragline silk.</title>
        <authorList>
            <person name="Kono N."/>
            <person name="Nakamura H."/>
            <person name="Mori M."/>
            <person name="Yoshida Y."/>
            <person name="Ohtoshi R."/>
            <person name="Malay A.D."/>
            <person name="Moran D.A.P."/>
            <person name="Tomita M."/>
            <person name="Numata K."/>
            <person name="Arakawa K."/>
        </authorList>
    </citation>
    <scope>NUCLEOTIDE SEQUENCE</scope>
</reference>
<comment type="caution">
    <text evidence="1">The sequence shown here is derived from an EMBL/GenBank/DDBJ whole genome shotgun (WGS) entry which is preliminary data.</text>
</comment>
<accession>A0A8X6V862</accession>
<organism evidence="1 2">
    <name type="scientific">Trichonephila clavipes</name>
    <name type="common">Golden silk orbweaver</name>
    <name type="synonym">Nephila clavipes</name>
    <dbReference type="NCBI Taxonomy" id="2585209"/>
    <lineage>
        <taxon>Eukaryota</taxon>
        <taxon>Metazoa</taxon>
        <taxon>Ecdysozoa</taxon>
        <taxon>Arthropoda</taxon>
        <taxon>Chelicerata</taxon>
        <taxon>Arachnida</taxon>
        <taxon>Araneae</taxon>
        <taxon>Araneomorphae</taxon>
        <taxon>Entelegynae</taxon>
        <taxon>Araneoidea</taxon>
        <taxon>Nephilidae</taxon>
        <taxon>Trichonephila</taxon>
    </lineage>
</organism>